<accession>A0AAD7JR61</accession>
<keyword evidence="7" id="KW-1185">Reference proteome</keyword>
<evidence type="ECO:0000313" key="6">
    <source>
        <dbReference type="EMBL" id="KAJ7767789.1"/>
    </source>
</evidence>
<feature type="domain" description="Ras-GEF" evidence="4">
    <location>
        <begin position="392"/>
        <end position="615"/>
    </location>
</feature>
<dbReference type="PANTHER" id="PTHR23113:SF368">
    <property type="entry name" value="CELL DIVISION CONTROL PROTEIN 25"/>
    <property type="match status" value="1"/>
</dbReference>
<feature type="compositionally biased region" description="Basic and acidic residues" evidence="3">
    <location>
        <begin position="200"/>
        <end position="210"/>
    </location>
</feature>
<dbReference type="GO" id="GO:0005886">
    <property type="term" value="C:plasma membrane"/>
    <property type="evidence" value="ECO:0007669"/>
    <property type="project" value="TreeGrafter"/>
</dbReference>
<dbReference type="InterPro" id="IPR008937">
    <property type="entry name" value="Ras-like_GEF"/>
</dbReference>
<feature type="region of interest" description="Disordered" evidence="3">
    <location>
        <begin position="624"/>
        <end position="653"/>
    </location>
</feature>
<evidence type="ECO:0000256" key="2">
    <source>
        <dbReference type="PROSITE-ProRule" id="PRU00168"/>
    </source>
</evidence>
<evidence type="ECO:0000313" key="7">
    <source>
        <dbReference type="Proteomes" id="UP001215598"/>
    </source>
</evidence>
<dbReference type="SMART" id="SM00147">
    <property type="entry name" value="RasGEF"/>
    <property type="match status" value="1"/>
</dbReference>
<protein>
    <submittedName>
        <fullName evidence="6">Ras guanine nucleotide exchange factor domain-containing protein</fullName>
    </submittedName>
</protein>
<evidence type="ECO:0000259" key="4">
    <source>
        <dbReference type="PROSITE" id="PS50009"/>
    </source>
</evidence>
<dbReference type="InterPro" id="IPR000651">
    <property type="entry name" value="Ras-like_Gua-exchang_fac_N"/>
</dbReference>
<name>A0AAD7JR61_9AGAR</name>
<evidence type="ECO:0000256" key="3">
    <source>
        <dbReference type="SAM" id="MobiDB-lite"/>
    </source>
</evidence>
<feature type="region of interest" description="Disordered" evidence="3">
    <location>
        <begin position="188"/>
        <end position="218"/>
    </location>
</feature>
<dbReference type="InterPro" id="IPR036964">
    <property type="entry name" value="RASGEF_cat_dom_sf"/>
</dbReference>
<dbReference type="Gene3D" id="1.20.870.10">
    <property type="entry name" value="Son of sevenless (SoS) protein Chain: S domain 1"/>
    <property type="match status" value="1"/>
</dbReference>
<keyword evidence="1 2" id="KW-0344">Guanine-nucleotide releasing factor</keyword>
<organism evidence="6 7">
    <name type="scientific">Mycena metata</name>
    <dbReference type="NCBI Taxonomy" id="1033252"/>
    <lineage>
        <taxon>Eukaryota</taxon>
        <taxon>Fungi</taxon>
        <taxon>Dikarya</taxon>
        <taxon>Basidiomycota</taxon>
        <taxon>Agaricomycotina</taxon>
        <taxon>Agaricomycetes</taxon>
        <taxon>Agaricomycetidae</taxon>
        <taxon>Agaricales</taxon>
        <taxon>Marasmiineae</taxon>
        <taxon>Mycenaceae</taxon>
        <taxon>Mycena</taxon>
    </lineage>
</organism>
<gene>
    <name evidence="6" type="ORF">B0H16DRAFT_1520754</name>
</gene>
<dbReference type="Proteomes" id="UP001215598">
    <property type="component" value="Unassembled WGS sequence"/>
</dbReference>
<dbReference type="InterPro" id="IPR001895">
    <property type="entry name" value="RASGEF_cat_dom"/>
</dbReference>
<reference evidence="6" key="1">
    <citation type="submission" date="2023-03" db="EMBL/GenBank/DDBJ databases">
        <title>Massive genome expansion in bonnet fungi (Mycena s.s.) driven by repeated elements and novel gene families across ecological guilds.</title>
        <authorList>
            <consortium name="Lawrence Berkeley National Laboratory"/>
            <person name="Harder C.B."/>
            <person name="Miyauchi S."/>
            <person name="Viragh M."/>
            <person name="Kuo A."/>
            <person name="Thoen E."/>
            <person name="Andreopoulos B."/>
            <person name="Lu D."/>
            <person name="Skrede I."/>
            <person name="Drula E."/>
            <person name="Henrissat B."/>
            <person name="Morin E."/>
            <person name="Kohler A."/>
            <person name="Barry K."/>
            <person name="LaButti K."/>
            <person name="Morin E."/>
            <person name="Salamov A."/>
            <person name="Lipzen A."/>
            <person name="Mereny Z."/>
            <person name="Hegedus B."/>
            <person name="Baldrian P."/>
            <person name="Stursova M."/>
            <person name="Weitz H."/>
            <person name="Taylor A."/>
            <person name="Grigoriev I.V."/>
            <person name="Nagy L.G."/>
            <person name="Martin F."/>
            <person name="Kauserud H."/>
        </authorList>
    </citation>
    <scope>NUCLEOTIDE SEQUENCE</scope>
    <source>
        <strain evidence="6">CBHHK182m</strain>
    </source>
</reference>
<dbReference type="Pfam" id="PF00617">
    <property type="entry name" value="RasGEF"/>
    <property type="match status" value="1"/>
</dbReference>
<dbReference type="GO" id="GO:0007265">
    <property type="term" value="P:Ras protein signal transduction"/>
    <property type="evidence" value="ECO:0007669"/>
    <property type="project" value="TreeGrafter"/>
</dbReference>
<dbReference type="InterPro" id="IPR023578">
    <property type="entry name" value="Ras_GEF_dom_sf"/>
</dbReference>
<dbReference type="AlphaFoldDB" id="A0AAD7JR61"/>
<feature type="domain" description="N-terminal Ras-GEF" evidence="5">
    <location>
        <begin position="262"/>
        <end position="385"/>
    </location>
</feature>
<dbReference type="GO" id="GO:0005085">
    <property type="term" value="F:guanyl-nucleotide exchange factor activity"/>
    <property type="evidence" value="ECO:0007669"/>
    <property type="project" value="UniProtKB-KW"/>
</dbReference>
<sequence length="653" mass="75410">MTADLVMGVLSLAKEVADLLRNGPQARREVAELNNRLIARLNSLWDLDDPIIIADFVTEAENVLKGILDKLKRRGVLHVATAIFRQDEILSWVAQQNRKMDETFRLMIIQILAANVRQIMETRARQEHNLAAMRSETNSQFERIITHFQNEPSLDGRVIGEALDLVTTQPVPYTPPFLPPISPAEALSLDGFLPPPREQSMARESHRTDRQPVSLSPISLTESLSSDGLIHSPEESWIGQAPLSHPPVLVPILATTSIHKMENNKIYGNPRGLIDLLLTTEDEHFKRLMLETYRDYTTPEEFFDIIEQAFAEARPETDALHFIARRTKIVNVIVPWVGTLPSDSQLVHRVREFASGNLCAVVPDHKVRILQTIRNNRPPLVLTGSLTAEPRYPEELALALTHRERDLHKTIEWIDYLLYIRGQPSRLDDWVSNHRQMIRWVKYSVLRHDEMKDRAEAMKRFAKTGKECLRRQNYNSMAAIAQALDFTTKPIRDLSHTLRLLSRTTRATFEHLTQIIDSDQDFKAYRKTTKKLRSDNYIPWCTAELHYLKARLAQYPPTVDGLINFERYEQLARIVPVYEVPPGLEGNREEYHIAYLFQKFDNEGYDEEAENRRRRWLIKREDDDYRTRRPQWDSLGIKSRGGPSAHPTTRAPT</sequence>
<dbReference type="PROSITE" id="PS50009">
    <property type="entry name" value="RASGEF_CAT"/>
    <property type="match status" value="1"/>
</dbReference>
<evidence type="ECO:0000259" key="5">
    <source>
        <dbReference type="PROSITE" id="PS50212"/>
    </source>
</evidence>
<dbReference type="EMBL" id="JARKIB010000021">
    <property type="protein sequence ID" value="KAJ7767789.1"/>
    <property type="molecule type" value="Genomic_DNA"/>
</dbReference>
<dbReference type="PROSITE" id="PS50212">
    <property type="entry name" value="RASGEF_NTER"/>
    <property type="match status" value="1"/>
</dbReference>
<dbReference type="SUPFAM" id="SSF48366">
    <property type="entry name" value="Ras GEF"/>
    <property type="match status" value="1"/>
</dbReference>
<dbReference type="Gene3D" id="1.10.840.10">
    <property type="entry name" value="Ras guanine-nucleotide exchange factors catalytic domain"/>
    <property type="match status" value="1"/>
</dbReference>
<comment type="caution">
    <text evidence="6">The sequence shown here is derived from an EMBL/GenBank/DDBJ whole genome shotgun (WGS) entry which is preliminary data.</text>
</comment>
<dbReference type="PANTHER" id="PTHR23113">
    <property type="entry name" value="GUANINE NUCLEOTIDE EXCHANGE FACTOR"/>
    <property type="match status" value="1"/>
</dbReference>
<evidence type="ECO:0000256" key="1">
    <source>
        <dbReference type="ARBA" id="ARBA00022658"/>
    </source>
</evidence>
<proteinExistence type="predicted"/>